<keyword evidence="8 10" id="KW-0472">Membrane</keyword>
<keyword evidence="7 10" id="KW-0811">Translocation</keyword>
<dbReference type="GO" id="GO:0043952">
    <property type="term" value="P:protein transport by the Sec complex"/>
    <property type="evidence" value="ECO:0007669"/>
    <property type="project" value="UniProtKB-UniRule"/>
</dbReference>
<dbReference type="PANTHER" id="PTHR10906">
    <property type="entry name" value="SECY/SEC61-ALPHA FAMILY MEMBER"/>
    <property type="match status" value="1"/>
</dbReference>
<dbReference type="PIRSF" id="PIRSF004557">
    <property type="entry name" value="SecY"/>
    <property type="match status" value="1"/>
</dbReference>
<organism evidence="12 13">
    <name type="scientific">Candidatus Taenaricola geysiri</name>
    <dbReference type="NCBI Taxonomy" id="1974752"/>
    <lineage>
        <taxon>Bacteria</taxon>
        <taxon>Pseudomonadati</taxon>
        <taxon>Candidatus Omnitrophota</taxon>
        <taxon>Candidatus Taenaricola</taxon>
    </lineage>
</organism>
<dbReference type="InterPro" id="IPR030659">
    <property type="entry name" value="SecY_CS"/>
</dbReference>
<evidence type="ECO:0000256" key="5">
    <source>
        <dbReference type="ARBA" id="ARBA00022927"/>
    </source>
</evidence>
<dbReference type="Gene3D" id="1.10.3370.10">
    <property type="entry name" value="SecY subunit domain"/>
    <property type="match status" value="1"/>
</dbReference>
<dbReference type="AlphaFoldDB" id="A0A2J0LHS3"/>
<comment type="caution">
    <text evidence="12">The sequence shown here is derived from an EMBL/GenBank/DDBJ whole genome shotgun (WGS) entry which is preliminary data.</text>
</comment>
<dbReference type="GO" id="GO:0005886">
    <property type="term" value="C:plasma membrane"/>
    <property type="evidence" value="ECO:0007669"/>
    <property type="project" value="UniProtKB-SubCell"/>
</dbReference>
<evidence type="ECO:0000256" key="4">
    <source>
        <dbReference type="ARBA" id="ARBA00022692"/>
    </source>
</evidence>
<feature type="transmembrane region" description="Helical" evidence="10">
    <location>
        <begin position="158"/>
        <end position="177"/>
    </location>
</feature>
<comment type="caution">
    <text evidence="10">Lacks conserved residue(s) required for the propagation of feature annotation.</text>
</comment>
<evidence type="ECO:0000256" key="7">
    <source>
        <dbReference type="ARBA" id="ARBA00023010"/>
    </source>
</evidence>
<comment type="subcellular location">
    <subcellularLocation>
        <location evidence="10">Cell membrane</location>
        <topology evidence="10">Multi-pass membrane protein</topology>
    </subcellularLocation>
    <subcellularLocation>
        <location evidence="1">Membrane</location>
        <topology evidence="1">Multi-pass membrane protein</topology>
    </subcellularLocation>
</comment>
<keyword evidence="10" id="KW-1003">Cell membrane</keyword>
<keyword evidence="3 10" id="KW-0813">Transport</keyword>
<dbReference type="InterPro" id="IPR002208">
    <property type="entry name" value="SecY/SEC61-alpha"/>
</dbReference>
<sequence length="449" mass="49069">MLQALANIFKVPDLRKKVIISLAIIGVYRFGCHIPTPGINGAALAQFFDNLASTQSGTLFGIMSMFTGGALERLTVFALGIMPAISASIIMQLLTVVIPSLEKLAKEGGAQGMRQINQYSRYLTVVLGIIQSLFIALWVQNPAHFQGIKIVPNPGTGFLILTVITLTSGTAFIMYLGEQITERGIGNGMSLLITASIISRIPQALAQLFVLASPATGPDLRIRPLTIIFMAAMMVAVIIAIILITQGQLKIPVQYAKRIVGRKVYGGQSTYIPLRVNHAGVIPIIFAQSIILFPATVAGFIQNPFLQRMALTLTRGQFLYTVVYSFFIIFFAYFYTAITLNPVDLAENMKKYGGFVPGIRPGKPTAEYFDYIMTRITLPGAIFLAIIAVLPDAIGGWLHIPYLVASFFGGTGLLIIVGVMLDTMRQVESQLLMRHYDGFMKKGHLKGRR</sequence>
<gene>
    <name evidence="10" type="primary">secY</name>
    <name evidence="12" type="ORF">COW11_01690</name>
</gene>
<evidence type="ECO:0000313" key="13">
    <source>
        <dbReference type="Proteomes" id="UP000231267"/>
    </source>
</evidence>
<comment type="subunit">
    <text evidence="10">Component of the Sec protein translocase complex. Heterotrimer consisting of SecY, SecE and SecG subunits. The heterotrimers can form oligomers, although 1 heterotrimer is thought to be able to translocate proteins. Interacts with the ribosome. Interacts with SecDF, and other proteins may be involved. Interacts with SecA.</text>
</comment>
<proteinExistence type="inferred from homology"/>
<dbReference type="InterPro" id="IPR026593">
    <property type="entry name" value="SecY"/>
</dbReference>
<dbReference type="NCBIfam" id="TIGR00967">
    <property type="entry name" value="3a0501s007"/>
    <property type="match status" value="1"/>
</dbReference>
<feature type="transmembrane region" description="Helical" evidence="10">
    <location>
        <begin position="321"/>
        <end position="343"/>
    </location>
</feature>
<comment type="similarity">
    <text evidence="2 10 11">Belongs to the SecY/SEC61-alpha family.</text>
</comment>
<dbReference type="InterPro" id="IPR023201">
    <property type="entry name" value="SecY_dom_sf"/>
</dbReference>
<dbReference type="PROSITE" id="PS00756">
    <property type="entry name" value="SECY_2"/>
    <property type="match status" value="1"/>
</dbReference>
<evidence type="ECO:0000256" key="1">
    <source>
        <dbReference type="ARBA" id="ARBA00004141"/>
    </source>
</evidence>
<protein>
    <recommendedName>
        <fullName evidence="9 10">Protein translocase subunit SecY</fullName>
    </recommendedName>
</protein>
<evidence type="ECO:0000256" key="11">
    <source>
        <dbReference type="RuleBase" id="RU004349"/>
    </source>
</evidence>
<feature type="transmembrane region" description="Helical" evidence="10">
    <location>
        <begin position="281"/>
        <end position="301"/>
    </location>
</feature>
<evidence type="ECO:0000313" key="12">
    <source>
        <dbReference type="EMBL" id="PIW66739.1"/>
    </source>
</evidence>
<name>A0A2J0LHS3_9BACT</name>
<evidence type="ECO:0000256" key="9">
    <source>
        <dbReference type="ARBA" id="ARBA00039733"/>
    </source>
</evidence>
<feature type="transmembrane region" description="Helical" evidence="10">
    <location>
        <begin position="74"/>
        <end position="98"/>
    </location>
</feature>
<feature type="transmembrane region" description="Helical" evidence="10">
    <location>
        <begin position="222"/>
        <end position="244"/>
    </location>
</feature>
<dbReference type="PRINTS" id="PR00303">
    <property type="entry name" value="SECYTRNLCASE"/>
</dbReference>
<keyword evidence="4 10" id="KW-0812">Transmembrane</keyword>
<dbReference type="HAMAP" id="MF_01465">
    <property type="entry name" value="SecY"/>
    <property type="match status" value="1"/>
</dbReference>
<keyword evidence="5 10" id="KW-0653">Protein transport</keyword>
<evidence type="ECO:0000256" key="10">
    <source>
        <dbReference type="HAMAP-Rule" id="MF_01465"/>
    </source>
</evidence>
<accession>A0A2J0LHS3</accession>
<evidence type="ECO:0000256" key="3">
    <source>
        <dbReference type="ARBA" id="ARBA00022448"/>
    </source>
</evidence>
<feature type="transmembrane region" description="Helical" evidence="10">
    <location>
        <begin position="189"/>
        <end position="210"/>
    </location>
</feature>
<dbReference type="EMBL" id="PFGP01000031">
    <property type="protein sequence ID" value="PIW66739.1"/>
    <property type="molecule type" value="Genomic_DNA"/>
</dbReference>
<dbReference type="Pfam" id="PF00344">
    <property type="entry name" value="SecY"/>
    <property type="match status" value="1"/>
</dbReference>
<keyword evidence="6 10" id="KW-1133">Transmembrane helix</keyword>
<evidence type="ECO:0000256" key="6">
    <source>
        <dbReference type="ARBA" id="ARBA00022989"/>
    </source>
</evidence>
<dbReference type="SUPFAM" id="SSF103491">
    <property type="entry name" value="Preprotein translocase SecY subunit"/>
    <property type="match status" value="1"/>
</dbReference>
<dbReference type="Proteomes" id="UP000231267">
    <property type="component" value="Unassembled WGS sequence"/>
</dbReference>
<reference evidence="12 13" key="1">
    <citation type="submission" date="2017-09" db="EMBL/GenBank/DDBJ databases">
        <title>Depth-based differentiation of microbial function through sediment-hosted aquifers and enrichment of novel symbionts in the deep terrestrial subsurface.</title>
        <authorList>
            <person name="Probst A.J."/>
            <person name="Ladd B."/>
            <person name="Jarett J.K."/>
            <person name="Geller-Mcgrath D.E."/>
            <person name="Sieber C.M."/>
            <person name="Emerson J.B."/>
            <person name="Anantharaman K."/>
            <person name="Thomas B.C."/>
            <person name="Malmstrom R."/>
            <person name="Stieglmeier M."/>
            <person name="Klingl A."/>
            <person name="Woyke T."/>
            <person name="Ryan C.M."/>
            <person name="Banfield J.F."/>
        </authorList>
    </citation>
    <scope>NUCLEOTIDE SEQUENCE [LARGE SCALE GENOMIC DNA]</scope>
    <source>
        <strain evidence="12">CG12_big_fil_rev_8_21_14_0_65_43_15</strain>
    </source>
</reference>
<dbReference type="GO" id="GO:0006605">
    <property type="term" value="P:protein targeting"/>
    <property type="evidence" value="ECO:0007669"/>
    <property type="project" value="UniProtKB-UniRule"/>
</dbReference>
<evidence type="ECO:0000256" key="8">
    <source>
        <dbReference type="ARBA" id="ARBA00023136"/>
    </source>
</evidence>
<feature type="transmembrane region" description="Helical" evidence="10">
    <location>
        <begin position="119"/>
        <end position="138"/>
    </location>
</feature>
<feature type="transmembrane region" description="Helical" evidence="10">
    <location>
        <begin position="400"/>
        <end position="421"/>
    </location>
</feature>
<feature type="transmembrane region" description="Helical" evidence="10">
    <location>
        <begin position="376"/>
        <end position="394"/>
    </location>
</feature>
<evidence type="ECO:0000256" key="2">
    <source>
        <dbReference type="ARBA" id="ARBA00005751"/>
    </source>
</evidence>
<comment type="function">
    <text evidence="10">The central subunit of the protein translocation channel SecYEG. Consists of two halves formed by TMs 1-5 and 6-10. These two domains form a lateral gate at the front which open onto the bilayer between TMs 2 and 7, and are clamped together by SecE at the back. The channel is closed by both a pore ring composed of hydrophobic SecY resides and a short helix (helix 2A) on the extracellular side of the membrane which forms a plug. The plug probably moves laterally to allow the channel to open. The ring and the pore may move independently.</text>
</comment>
<dbReference type="FunFam" id="1.10.3370.10:FF:000001">
    <property type="entry name" value="Preprotein translocase subunit SecY"/>
    <property type="match status" value="1"/>
</dbReference>
<dbReference type="GO" id="GO:0065002">
    <property type="term" value="P:intracellular protein transmembrane transport"/>
    <property type="evidence" value="ECO:0007669"/>
    <property type="project" value="UniProtKB-UniRule"/>
</dbReference>